<name>A0A2Z6ZUV6_9LAMI</name>
<proteinExistence type="predicted"/>
<dbReference type="EMBL" id="KV105429">
    <property type="protein sequence ID" value="KZT76631.1"/>
    <property type="molecule type" value="Genomic_DNA"/>
</dbReference>
<protein>
    <submittedName>
        <fullName evidence="1">Uncharacterized protein</fullName>
    </submittedName>
</protein>
<dbReference type="Proteomes" id="UP000250235">
    <property type="component" value="Unassembled WGS sequence"/>
</dbReference>
<evidence type="ECO:0000313" key="2">
    <source>
        <dbReference type="Proteomes" id="UP000250235"/>
    </source>
</evidence>
<sequence length="142" mass="15735">MGELMSRAGHATRPMVAAGVREARRPRVARSCALLDAWKLRAGRAPWICPVRDAADAAAPRRRALDVRPPHMKRPRRRCWSIGVAPLLRDDAHGRARPLRRARFFVGGAAARRPPPRRRSGDVVTAGLNSFRVWFGPIPGSP</sequence>
<reference evidence="1 2" key="1">
    <citation type="journal article" date="2015" name="Proc. Natl. Acad. Sci. U.S.A.">
        <title>The resurrection genome of Boea hygrometrica: A blueprint for survival of dehydration.</title>
        <authorList>
            <person name="Xiao L."/>
            <person name="Yang G."/>
            <person name="Zhang L."/>
            <person name="Yang X."/>
            <person name="Zhao S."/>
            <person name="Ji Z."/>
            <person name="Zhou Q."/>
            <person name="Hu M."/>
            <person name="Wang Y."/>
            <person name="Chen M."/>
            <person name="Xu Y."/>
            <person name="Jin H."/>
            <person name="Xiao X."/>
            <person name="Hu G."/>
            <person name="Bao F."/>
            <person name="Hu Y."/>
            <person name="Wan P."/>
            <person name="Li L."/>
            <person name="Deng X."/>
            <person name="Kuang T."/>
            <person name="Xiang C."/>
            <person name="Zhu J.K."/>
            <person name="Oliver M.J."/>
            <person name="He Y."/>
        </authorList>
    </citation>
    <scope>NUCLEOTIDE SEQUENCE [LARGE SCALE GENOMIC DNA]</scope>
    <source>
        <strain evidence="2">cv. XS01</strain>
    </source>
</reference>
<keyword evidence="2" id="KW-1185">Reference proteome</keyword>
<gene>
    <name evidence="1" type="ORF">F511_46345</name>
</gene>
<dbReference type="AlphaFoldDB" id="A0A2Z6ZUV6"/>
<organism evidence="1 2">
    <name type="scientific">Dorcoceras hygrometricum</name>
    <dbReference type="NCBI Taxonomy" id="472368"/>
    <lineage>
        <taxon>Eukaryota</taxon>
        <taxon>Viridiplantae</taxon>
        <taxon>Streptophyta</taxon>
        <taxon>Embryophyta</taxon>
        <taxon>Tracheophyta</taxon>
        <taxon>Spermatophyta</taxon>
        <taxon>Magnoliopsida</taxon>
        <taxon>eudicotyledons</taxon>
        <taxon>Gunneridae</taxon>
        <taxon>Pentapetalae</taxon>
        <taxon>asterids</taxon>
        <taxon>lamiids</taxon>
        <taxon>Lamiales</taxon>
        <taxon>Gesneriaceae</taxon>
        <taxon>Didymocarpoideae</taxon>
        <taxon>Trichosporeae</taxon>
        <taxon>Loxocarpinae</taxon>
        <taxon>Dorcoceras</taxon>
    </lineage>
</organism>
<accession>A0A2Z6ZUV6</accession>
<evidence type="ECO:0000313" key="1">
    <source>
        <dbReference type="EMBL" id="KZT76631.1"/>
    </source>
</evidence>